<proteinExistence type="predicted"/>
<keyword evidence="1" id="KW-1133">Transmembrane helix</keyword>
<keyword evidence="1" id="KW-0472">Membrane</keyword>
<protein>
    <submittedName>
        <fullName evidence="2">Pentapeptide repeat-containing protein</fullName>
    </submittedName>
</protein>
<reference evidence="3" key="1">
    <citation type="submission" date="2017-01" db="EMBL/GenBank/DDBJ databases">
        <authorList>
            <person name="Varghese N."/>
            <person name="Submissions S."/>
        </authorList>
    </citation>
    <scope>NUCLEOTIDE SEQUENCE [LARGE SCALE GENOMIC DNA]</scope>
    <source>
        <strain evidence="3">DSM 19945</strain>
    </source>
</reference>
<name>A0A1N7PBU0_9RHOB</name>
<feature type="transmembrane region" description="Helical" evidence="1">
    <location>
        <begin position="49"/>
        <end position="69"/>
    </location>
</feature>
<dbReference type="Pfam" id="PF00805">
    <property type="entry name" value="Pentapeptide"/>
    <property type="match status" value="2"/>
</dbReference>
<dbReference type="PANTHER" id="PTHR14136">
    <property type="entry name" value="BTB_POZ DOMAIN-CONTAINING PROTEIN KCTD9"/>
    <property type="match status" value="1"/>
</dbReference>
<dbReference type="RefSeq" id="WP_076485704.1">
    <property type="nucleotide sequence ID" value="NZ_FTOG01000009.1"/>
</dbReference>
<evidence type="ECO:0000256" key="1">
    <source>
        <dbReference type="SAM" id="Phobius"/>
    </source>
</evidence>
<dbReference type="EMBL" id="FTOG01000009">
    <property type="protein sequence ID" value="SIT07967.1"/>
    <property type="molecule type" value="Genomic_DNA"/>
</dbReference>
<accession>A0A1N7PBU0</accession>
<dbReference type="PANTHER" id="PTHR14136:SF17">
    <property type="entry name" value="BTB_POZ DOMAIN-CONTAINING PROTEIN KCTD9"/>
    <property type="match status" value="1"/>
</dbReference>
<organism evidence="2 3">
    <name type="scientific">Rhodobacter aestuarii</name>
    <dbReference type="NCBI Taxonomy" id="453582"/>
    <lineage>
        <taxon>Bacteria</taxon>
        <taxon>Pseudomonadati</taxon>
        <taxon>Pseudomonadota</taxon>
        <taxon>Alphaproteobacteria</taxon>
        <taxon>Rhodobacterales</taxon>
        <taxon>Rhodobacter group</taxon>
        <taxon>Rhodobacter</taxon>
    </lineage>
</organism>
<dbReference type="Gene3D" id="2.160.20.80">
    <property type="entry name" value="E3 ubiquitin-protein ligase SopA"/>
    <property type="match status" value="1"/>
</dbReference>
<evidence type="ECO:0000313" key="2">
    <source>
        <dbReference type="EMBL" id="SIT07967.1"/>
    </source>
</evidence>
<dbReference type="AlphaFoldDB" id="A0A1N7PBU0"/>
<keyword evidence="1" id="KW-0812">Transmembrane</keyword>
<gene>
    <name evidence="2" type="ORF">SAMN05421580_109200</name>
</gene>
<sequence length="327" mass="35816">MPGSKRFKAQKRLFLRQATQHPAPGLRPAKTAHPAHMAGGREITNGWAWFERVVLMATLVSVIFGIWAWKEEHDTRREEAINRAWSILTAPATGNSGKREALEYLAAQGVSLRGIDLSCEKMGGGWDEAQKACDNPVDLMRLTPKAPEGERVDLYRAHLQGAKLLLAHLAGGNLGEAHLEGADLRVAHLEGAGLFEAHLEAARLGGAYLQKASLRETHLEGAALWEAQMEGADLRGAHLEEASLWKAQMEGADLSYAHLDRAQISGADFNKVVGLDTAHFTDVWAWADSPPIGLPATIPVTLCQYRDGMARYLEPFFIRPDPCLPPD</sequence>
<keyword evidence="3" id="KW-1185">Reference proteome</keyword>
<dbReference type="InterPro" id="IPR001646">
    <property type="entry name" value="5peptide_repeat"/>
</dbReference>
<dbReference type="OrthoDB" id="156143at2"/>
<dbReference type="STRING" id="453582.SAMN05421580_109200"/>
<dbReference type="SUPFAM" id="SSF141571">
    <property type="entry name" value="Pentapeptide repeat-like"/>
    <property type="match status" value="1"/>
</dbReference>
<dbReference type="Proteomes" id="UP000186221">
    <property type="component" value="Unassembled WGS sequence"/>
</dbReference>
<dbReference type="InterPro" id="IPR051082">
    <property type="entry name" value="Pentapeptide-BTB/POZ_domain"/>
</dbReference>
<evidence type="ECO:0000313" key="3">
    <source>
        <dbReference type="Proteomes" id="UP000186221"/>
    </source>
</evidence>